<dbReference type="EMBL" id="CP117454">
    <property type="protein sequence ID" value="WLG83010.1"/>
    <property type="molecule type" value="Genomic_DNA"/>
</dbReference>
<protein>
    <recommendedName>
        <fullName evidence="3">Peptidase C58 YopT-type domain-containing protein</fullName>
    </recommendedName>
</protein>
<reference evidence="1 2" key="1">
    <citation type="submission" date="2023-02" db="EMBL/GenBank/DDBJ databases">
        <title>Evolution of Hrp T3SS in non-pathogenic Pseudomonas fluorescens.</title>
        <authorList>
            <person name="Liao K."/>
            <person name="Wei H."/>
            <person name="Gu Y."/>
        </authorList>
    </citation>
    <scope>NUCLEOTIDE SEQUENCE [LARGE SCALE GENOMIC DNA]</scope>
    <source>
        <strain evidence="1 2">FP1935</strain>
    </source>
</reference>
<gene>
    <name evidence="1" type="ORF">PSH97_18035</name>
</gene>
<evidence type="ECO:0008006" key="3">
    <source>
        <dbReference type="Google" id="ProtNLM"/>
    </source>
</evidence>
<accession>A0ABY9EQI3</accession>
<keyword evidence="2" id="KW-1185">Reference proteome</keyword>
<dbReference type="SUPFAM" id="SSF54001">
    <property type="entry name" value="Cysteine proteinases"/>
    <property type="match status" value="1"/>
</dbReference>
<evidence type="ECO:0000313" key="2">
    <source>
        <dbReference type="Proteomes" id="UP001239418"/>
    </source>
</evidence>
<dbReference type="Proteomes" id="UP001239418">
    <property type="component" value="Chromosome"/>
</dbReference>
<evidence type="ECO:0000313" key="1">
    <source>
        <dbReference type="EMBL" id="WLG83010.1"/>
    </source>
</evidence>
<sequence length="227" mass="24621">MPLDRTCFSHAKEFASFDQGIYLGIGNDVVVLTMGSQGGIAHSETVTPVTEGMCWAYCCQWVLNIKANKRYLVKTLDNVSASELQRDMMSRHATSDTSNALRLALGGLHSAYEDVPELLTSVDSISTCLNRYATGHANFLMLTLKGGTQWAHAVVLKLNQSSTGGYLNWSYPCAMFDPNIGQGMYNNHADMAADVLALNQAYSAAFAQKSVVTSVRAQLISYSSGVN</sequence>
<dbReference type="InterPro" id="IPR038765">
    <property type="entry name" value="Papain-like_cys_pep_sf"/>
</dbReference>
<organism evidence="1 2">
    <name type="scientific">Pseudomonas cucumis</name>
    <dbReference type="NCBI Taxonomy" id="2954082"/>
    <lineage>
        <taxon>Bacteria</taxon>
        <taxon>Pseudomonadati</taxon>
        <taxon>Pseudomonadota</taxon>
        <taxon>Gammaproteobacteria</taxon>
        <taxon>Pseudomonadales</taxon>
        <taxon>Pseudomonadaceae</taxon>
        <taxon>Pseudomonas</taxon>
    </lineage>
</organism>
<proteinExistence type="predicted"/>
<name>A0ABY9EQI3_9PSED</name>
<dbReference type="RefSeq" id="WP_305446099.1">
    <property type="nucleotide sequence ID" value="NZ_CP117453.1"/>
</dbReference>